<evidence type="ECO:0000313" key="2">
    <source>
        <dbReference type="EMBL" id="NYI50905.1"/>
    </source>
</evidence>
<evidence type="ECO:0000313" key="3">
    <source>
        <dbReference type="Proteomes" id="UP000574332"/>
    </source>
</evidence>
<feature type="transmembrane region" description="Helical" evidence="1">
    <location>
        <begin position="37"/>
        <end position="58"/>
    </location>
</feature>
<name>A0A8E2A3J7_9PORP</name>
<keyword evidence="1" id="KW-0812">Transmembrane</keyword>
<protein>
    <submittedName>
        <fullName evidence="2">Uncharacterized protein</fullName>
    </submittedName>
</protein>
<gene>
    <name evidence="2" type="ORF">F5613_003072</name>
</gene>
<reference evidence="2 3" key="1">
    <citation type="submission" date="2020-07" db="EMBL/GenBank/DDBJ databases">
        <title>Genomic Encyclopedia of Type Strains, Phase IV (KMG-IV): sequencing the most valuable type-strain genomes for metagenomic binning, comparative biology and taxonomic classification.</title>
        <authorList>
            <person name="Goeker M."/>
        </authorList>
    </citation>
    <scope>NUCLEOTIDE SEQUENCE [LARGE SCALE GENOMIC DNA]</scope>
    <source>
        <strain evidence="2 3">DSM 23697</strain>
    </source>
</reference>
<sequence length="67" mass="8006">MISPMWIRCYNLGSALINFLLLISIFLCLFMKDYKYVYTLFYLFGSNFLFVESCFVLSDLKCVHIPW</sequence>
<proteinExistence type="predicted"/>
<keyword evidence="3" id="KW-1185">Reference proteome</keyword>
<evidence type="ECO:0000256" key="1">
    <source>
        <dbReference type="SAM" id="Phobius"/>
    </source>
</evidence>
<comment type="caution">
    <text evidence="2">The sequence shown here is derived from an EMBL/GenBank/DDBJ whole genome shotgun (WGS) entry which is preliminary data.</text>
</comment>
<dbReference type="Proteomes" id="UP000574332">
    <property type="component" value="Unassembled WGS sequence"/>
</dbReference>
<dbReference type="EMBL" id="JACCCY010000005">
    <property type="protein sequence ID" value="NYI50905.1"/>
    <property type="molecule type" value="Genomic_DNA"/>
</dbReference>
<organism evidence="2 3">
    <name type="scientific">Macellibacteroides fermentans</name>
    <dbReference type="NCBI Taxonomy" id="879969"/>
    <lineage>
        <taxon>Bacteria</taxon>
        <taxon>Pseudomonadati</taxon>
        <taxon>Bacteroidota</taxon>
        <taxon>Bacteroidia</taxon>
        <taxon>Bacteroidales</taxon>
        <taxon>Porphyromonadaceae</taxon>
        <taxon>Macellibacteroides</taxon>
    </lineage>
</organism>
<dbReference type="AlphaFoldDB" id="A0A8E2A3J7"/>
<feature type="transmembrane region" description="Helical" evidence="1">
    <location>
        <begin position="12"/>
        <end position="30"/>
    </location>
</feature>
<keyword evidence="1" id="KW-1133">Transmembrane helix</keyword>
<accession>A0A8E2A3J7</accession>
<keyword evidence="1" id="KW-0472">Membrane</keyword>